<reference evidence="2 3" key="1">
    <citation type="submission" date="2016-03" db="EMBL/GenBank/DDBJ databases">
        <title>Whole genome sequencing of Grifola frondosa 9006-11.</title>
        <authorList>
            <person name="Min B."/>
            <person name="Park H."/>
            <person name="Kim J.-G."/>
            <person name="Cho H."/>
            <person name="Oh Y.-L."/>
            <person name="Kong W.-S."/>
            <person name="Choi I.-G."/>
        </authorList>
    </citation>
    <scope>NUCLEOTIDE SEQUENCE [LARGE SCALE GENOMIC DNA]</scope>
    <source>
        <strain evidence="2 3">9006-11</strain>
    </source>
</reference>
<name>A0A1C7LR47_GRIFR</name>
<sequence length="66" mass="7084">MTKQPDRMLRRSEEKVSGTADQPLGLTKGCPAAPRDADPMGWVPAKRDCAYAQYTPALSHNTAPAG</sequence>
<protein>
    <submittedName>
        <fullName evidence="2">Uncharacterized protein</fullName>
    </submittedName>
</protein>
<keyword evidence="3" id="KW-1185">Reference proteome</keyword>
<evidence type="ECO:0000313" key="3">
    <source>
        <dbReference type="Proteomes" id="UP000092993"/>
    </source>
</evidence>
<feature type="compositionally biased region" description="Basic and acidic residues" evidence="1">
    <location>
        <begin position="1"/>
        <end position="16"/>
    </location>
</feature>
<proteinExistence type="predicted"/>
<organism evidence="2 3">
    <name type="scientific">Grifola frondosa</name>
    <name type="common">Maitake</name>
    <name type="synonym">Polyporus frondosus</name>
    <dbReference type="NCBI Taxonomy" id="5627"/>
    <lineage>
        <taxon>Eukaryota</taxon>
        <taxon>Fungi</taxon>
        <taxon>Dikarya</taxon>
        <taxon>Basidiomycota</taxon>
        <taxon>Agaricomycotina</taxon>
        <taxon>Agaricomycetes</taxon>
        <taxon>Polyporales</taxon>
        <taxon>Grifolaceae</taxon>
        <taxon>Grifola</taxon>
    </lineage>
</organism>
<feature type="region of interest" description="Disordered" evidence="1">
    <location>
        <begin position="1"/>
        <end position="37"/>
    </location>
</feature>
<accession>A0A1C7LR47</accession>
<dbReference type="EMBL" id="LUGG01000025">
    <property type="protein sequence ID" value="OBZ67150.1"/>
    <property type="molecule type" value="Genomic_DNA"/>
</dbReference>
<evidence type="ECO:0000313" key="2">
    <source>
        <dbReference type="EMBL" id="OBZ67150.1"/>
    </source>
</evidence>
<dbReference type="AlphaFoldDB" id="A0A1C7LR47"/>
<dbReference type="Proteomes" id="UP000092993">
    <property type="component" value="Unassembled WGS sequence"/>
</dbReference>
<evidence type="ECO:0000256" key="1">
    <source>
        <dbReference type="SAM" id="MobiDB-lite"/>
    </source>
</evidence>
<comment type="caution">
    <text evidence="2">The sequence shown here is derived from an EMBL/GenBank/DDBJ whole genome shotgun (WGS) entry which is preliminary data.</text>
</comment>
<gene>
    <name evidence="2" type="ORF">A0H81_13058</name>
</gene>